<dbReference type="OrthoDB" id="416553at2759"/>
<evidence type="ECO:0000313" key="3">
    <source>
        <dbReference type="Proteomes" id="UP000772434"/>
    </source>
</evidence>
<dbReference type="Pfam" id="PF00735">
    <property type="entry name" value="Septin"/>
    <property type="match status" value="1"/>
</dbReference>
<dbReference type="InterPro" id="IPR027417">
    <property type="entry name" value="P-loop_NTPase"/>
</dbReference>
<reference evidence="2" key="1">
    <citation type="submission" date="2020-11" db="EMBL/GenBank/DDBJ databases">
        <authorList>
            <consortium name="DOE Joint Genome Institute"/>
            <person name="Ahrendt S."/>
            <person name="Riley R."/>
            <person name="Andreopoulos W."/>
            <person name="Labutti K."/>
            <person name="Pangilinan J."/>
            <person name="Ruiz-Duenas F.J."/>
            <person name="Barrasa J.M."/>
            <person name="Sanchez-Garcia M."/>
            <person name="Camarero S."/>
            <person name="Miyauchi S."/>
            <person name="Serrano A."/>
            <person name="Linde D."/>
            <person name="Babiker R."/>
            <person name="Drula E."/>
            <person name="Ayuso-Fernandez I."/>
            <person name="Pacheco R."/>
            <person name="Padilla G."/>
            <person name="Ferreira P."/>
            <person name="Barriuso J."/>
            <person name="Kellner H."/>
            <person name="Castanera R."/>
            <person name="Alfaro M."/>
            <person name="Ramirez L."/>
            <person name="Pisabarro A.G."/>
            <person name="Kuo A."/>
            <person name="Tritt A."/>
            <person name="Lipzen A."/>
            <person name="He G."/>
            <person name="Yan M."/>
            <person name="Ng V."/>
            <person name="Cullen D."/>
            <person name="Martin F."/>
            <person name="Rosso M.-N."/>
            <person name="Henrissat B."/>
            <person name="Hibbett D."/>
            <person name="Martinez A.T."/>
            <person name="Grigoriev I.V."/>
        </authorList>
    </citation>
    <scope>NUCLEOTIDE SEQUENCE</scope>
    <source>
        <strain evidence="2">AH 40177</strain>
    </source>
</reference>
<gene>
    <name evidence="2" type="ORF">BDP27DRAFT_1422566</name>
</gene>
<accession>A0A9P5PQT8</accession>
<protein>
    <submittedName>
        <fullName evidence="2">Septin-domain-containing protein</fullName>
    </submittedName>
</protein>
<organism evidence="2 3">
    <name type="scientific">Rhodocollybia butyracea</name>
    <dbReference type="NCBI Taxonomy" id="206335"/>
    <lineage>
        <taxon>Eukaryota</taxon>
        <taxon>Fungi</taxon>
        <taxon>Dikarya</taxon>
        <taxon>Basidiomycota</taxon>
        <taxon>Agaricomycotina</taxon>
        <taxon>Agaricomycetes</taxon>
        <taxon>Agaricomycetidae</taxon>
        <taxon>Agaricales</taxon>
        <taxon>Marasmiineae</taxon>
        <taxon>Omphalotaceae</taxon>
        <taxon>Rhodocollybia</taxon>
    </lineage>
</organism>
<keyword evidence="3" id="KW-1185">Reference proteome</keyword>
<evidence type="ECO:0000259" key="1">
    <source>
        <dbReference type="PROSITE" id="PS51719"/>
    </source>
</evidence>
<comment type="caution">
    <text evidence="2">The sequence shown here is derived from an EMBL/GenBank/DDBJ whole genome shotgun (WGS) entry which is preliminary data.</text>
</comment>
<feature type="domain" description="Septin-type G" evidence="1">
    <location>
        <begin position="1"/>
        <end position="101"/>
    </location>
</feature>
<dbReference type="Gene3D" id="3.40.50.300">
    <property type="entry name" value="P-loop containing nucleotide triphosphate hydrolases"/>
    <property type="match status" value="1"/>
</dbReference>
<dbReference type="AlphaFoldDB" id="A0A9P5PQT8"/>
<dbReference type="EMBL" id="JADNRY010000069">
    <property type="protein sequence ID" value="KAF9067706.1"/>
    <property type="molecule type" value="Genomic_DNA"/>
</dbReference>
<dbReference type="InterPro" id="IPR030379">
    <property type="entry name" value="G_SEPTIN_dom"/>
</dbReference>
<evidence type="ECO:0000313" key="2">
    <source>
        <dbReference type="EMBL" id="KAF9067706.1"/>
    </source>
</evidence>
<sequence>MPSNIAKRRRSKAKGVQFTVMVVVLPHKECDNPESAVVETGVSIKPVNVDIEEDGLRISLTIVDTPGFGDSVDNDLAFQEIVTYLERQYDDILAEQSRNQA</sequence>
<proteinExistence type="predicted"/>
<dbReference type="GO" id="GO:0005525">
    <property type="term" value="F:GTP binding"/>
    <property type="evidence" value="ECO:0007669"/>
    <property type="project" value="InterPro"/>
</dbReference>
<dbReference type="Proteomes" id="UP000772434">
    <property type="component" value="Unassembled WGS sequence"/>
</dbReference>
<name>A0A9P5PQT8_9AGAR</name>
<dbReference type="SUPFAM" id="SSF52540">
    <property type="entry name" value="P-loop containing nucleoside triphosphate hydrolases"/>
    <property type="match status" value="1"/>
</dbReference>
<dbReference type="PROSITE" id="PS51719">
    <property type="entry name" value="G_SEPTIN"/>
    <property type="match status" value="1"/>
</dbReference>
<dbReference type="PANTHER" id="PTHR18884">
    <property type="entry name" value="SEPTIN"/>
    <property type="match status" value="1"/>
</dbReference>